<dbReference type="GeneID" id="38783213"/>
<dbReference type="InParanoid" id="A0A401GVQ8"/>
<dbReference type="RefSeq" id="XP_027617209.1">
    <property type="nucleotide sequence ID" value="XM_027761408.1"/>
</dbReference>
<organism evidence="1 2">
    <name type="scientific">Sparassis crispa</name>
    <dbReference type="NCBI Taxonomy" id="139825"/>
    <lineage>
        <taxon>Eukaryota</taxon>
        <taxon>Fungi</taxon>
        <taxon>Dikarya</taxon>
        <taxon>Basidiomycota</taxon>
        <taxon>Agaricomycotina</taxon>
        <taxon>Agaricomycetes</taxon>
        <taxon>Polyporales</taxon>
        <taxon>Sparassidaceae</taxon>
        <taxon>Sparassis</taxon>
    </lineage>
</organism>
<dbReference type="EMBL" id="BFAD01000009">
    <property type="protein sequence ID" value="GBE86296.1"/>
    <property type="molecule type" value="Genomic_DNA"/>
</dbReference>
<evidence type="ECO:0000313" key="1">
    <source>
        <dbReference type="EMBL" id="GBE86296.1"/>
    </source>
</evidence>
<reference evidence="1 2" key="1">
    <citation type="journal article" date="2018" name="Sci. Rep.">
        <title>Genome sequence of the cauliflower mushroom Sparassis crispa (Hanabiratake) and its association with beneficial usage.</title>
        <authorList>
            <person name="Kiyama R."/>
            <person name="Furutani Y."/>
            <person name="Kawaguchi K."/>
            <person name="Nakanishi T."/>
        </authorList>
    </citation>
    <scope>NUCLEOTIDE SEQUENCE [LARGE SCALE GENOMIC DNA]</scope>
</reference>
<dbReference type="AlphaFoldDB" id="A0A401GVQ8"/>
<comment type="caution">
    <text evidence="1">The sequence shown here is derived from an EMBL/GenBank/DDBJ whole genome shotgun (WGS) entry which is preliminary data.</text>
</comment>
<dbReference type="Proteomes" id="UP000287166">
    <property type="component" value="Unassembled WGS sequence"/>
</dbReference>
<keyword evidence="2" id="KW-1185">Reference proteome</keyword>
<accession>A0A401GVQ8</accession>
<gene>
    <name evidence="1" type="ORF">SCP_0901750</name>
</gene>
<sequence length="169" mass="18100">MSSWGDTAFGTYTRPVYLLFGMEVSPLVSRLMSSIEAMVVDDRAVAAVEAPSIPVFAGVGDRSTPGDWDVRDLTPIDVGGETALAAPAVDEDFVWPTSARPELVSLPDVSSDIQYLGSRSNELLPIDICLVGFSESTEDVNTMPEGSGGGDHVYTPISQSYTSEFLSDW</sequence>
<evidence type="ECO:0000313" key="2">
    <source>
        <dbReference type="Proteomes" id="UP000287166"/>
    </source>
</evidence>
<proteinExistence type="predicted"/>
<protein>
    <submittedName>
        <fullName evidence="1">Uncharacterized protein</fullName>
    </submittedName>
</protein>
<name>A0A401GVQ8_9APHY</name>